<evidence type="ECO:0000313" key="2">
    <source>
        <dbReference type="Proteomes" id="UP000229901"/>
    </source>
</evidence>
<sequence length="97" mass="11072">MMAWKAPEPIIIHDTCLSALHARAAICLAAELHKKKVEPGHVMITSTFIHEKDHGPEPQVNQPKEFTLEWIMFIGSMKHNNFKIEPNAVLFSFKQKP</sequence>
<proteinExistence type="predicted"/>
<dbReference type="Proteomes" id="UP000229901">
    <property type="component" value="Unassembled WGS sequence"/>
</dbReference>
<accession>A0A2H0V8H8</accession>
<reference evidence="2" key="1">
    <citation type="submission" date="2017-09" db="EMBL/GenBank/DDBJ databases">
        <title>Depth-based differentiation of microbial function through sediment-hosted aquifers and enrichment of novel symbionts in the deep terrestrial subsurface.</title>
        <authorList>
            <person name="Probst A.J."/>
            <person name="Ladd B."/>
            <person name="Jarett J.K."/>
            <person name="Geller-Mcgrath D.E."/>
            <person name="Sieber C.M.K."/>
            <person name="Emerson J.B."/>
            <person name="Anantharaman K."/>
            <person name="Thomas B.C."/>
            <person name="Malmstrom R."/>
            <person name="Stieglmeier M."/>
            <person name="Klingl A."/>
            <person name="Woyke T."/>
            <person name="Ryan C.M."/>
            <person name="Banfield J.F."/>
        </authorList>
    </citation>
    <scope>NUCLEOTIDE SEQUENCE [LARGE SCALE GENOMIC DNA]</scope>
</reference>
<dbReference type="AlphaFoldDB" id="A0A2H0V8H8"/>
<comment type="caution">
    <text evidence="1">The sequence shown here is derived from an EMBL/GenBank/DDBJ whole genome shotgun (WGS) entry which is preliminary data.</text>
</comment>
<gene>
    <name evidence="1" type="ORF">COT97_00210</name>
</gene>
<name>A0A2H0V8H8_9BACT</name>
<evidence type="ECO:0000313" key="1">
    <source>
        <dbReference type="EMBL" id="PIR94669.1"/>
    </source>
</evidence>
<dbReference type="EMBL" id="PFAP01000001">
    <property type="protein sequence ID" value="PIR94669.1"/>
    <property type="molecule type" value="Genomic_DNA"/>
</dbReference>
<organism evidence="1 2">
    <name type="scientific">Candidatus Falkowbacteria bacterium CG10_big_fil_rev_8_21_14_0_10_39_11</name>
    <dbReference type="NCBI Taxonomy" id="1974565"/>
    <lineage>
        <taxon>Bacteria</taxon>
        <taxon>Candidatus Falkowiibacteriota</taxon>
    </lineage>
</organism>
<protein>
    <submittedName>
        <fullName evidence="1">Uncharacterized protein</fullName>
    </submittedName>
</protein>